<feature type="compositionally biased region" description="Low complexity" evidence="3">
    <location>
        <begin position="1"/>
        <end position="20"/>
    </location>
</feature>
<reference evidence="4" key="1">
    <citation type="journal article" date="2020" name="Stud. Mycol.">
        <title>101 Dothideomycetes genomes: a test case for predicting lifestyles and emergence of pathogens.</title>
        <authorList>
            <person name="Haridas S."/>
            <person name="Albert R."/>
            <person name="Binder M."/>
            <person name="Bloem J."/>
            <person name="Labutti K."/>
            <person name="Salamov A."/>
            <person name="Andreopoulos B."/>
            <person name="Baker S."/>
            <person name="Barry K."/>
            <person name="Bills G."/>
            <person name="Bluhm B."/>
            <person name="Cannon C."/>
            <person name="Castanera R."/>
            <person name="Culley D."/>
            <person name="Daum C."/>
            <person name="Ezra D."/>
            <person name="Gonzalez J."/>
            <person name="Henrissat B."/>
            <person name="Kuo A."/>
            <person name="Liang C."/>
            <person name="Lipzen A."/>
            <person name="Lutzoni F."/>
            <person name="Magnuson J."/>
            <person name="Mondo S."/>
            <person name="Nolan M."/>
            <person name="Ohm R."/>
            <person name="Pangilinan J."/>
            <person name="Park H.-J."/>
            <person name="Ramirez L."/>
            <person name="Alfaro M."/>
            <person name="Sun H."/>
            <person name="Tritt A."/>
            <person name="Yoshinaga Y."/>
            <person name="Zwiers L.-H."/>
            <person name="Turgeon B."/>
            <person name="Goodwin S."/>
            <person name="Spatafora J."/>
            <person name="Crous P."/>
            <person name="Grigoriev I."/>
        </authorList>
    </citation>
    <scope>NUCLEOTIDE SEQUENCE</scope>
    <source>
        <strain evidence="4">CBS 125425</strain>
    </source>
</reference>
<protein>
    <submittedName>
        <fullName evidence="4">Uncharacterized protein</fullName>
    </submittedName>
</protein>
<dbReference type="PANTHER" id="PTHR34598">
    <property type="entry name" value="BLL6449 PROTEIN"/>
    <property type="match status" value="1"/>
</dbReference>
<accession>A0A9P4R6V0</accession>
<sequence length="310" mass="34605">MTTGTVTETSKSTTCSLSTSKAPKRRDVQTTLNYYRDPGDGSPPTPVIVGGNTVTNERPTAPTPVIIHDITGSESTFTLDTHGFQLVQHQTSGTSTNFSSPDWLTKEYYPESEALYKKITNATHAHIFAHTIRRGPTHWHTLGPGNATQKGPLHRVHIDQSYSGADLVLRKHLPASTYTALLASRSRWQIVNLWRPLRTIFKDPLAVGAAGTFGEEQLVQAEVRYVKQESPLNRSLTWAVRPPAQEGRNEWFYKNEQGVGEVWFIKCFDSWEGEGVARRAPHCAFVDGEREGGGWEDRESVEVRAVLIYD</sequence>
<dbReference type="NCBIfam" id="NF041278">
    <property type="entry name" value="CmcJ_NvfI_EfuI"/>
    <property type="match status" value="1"/>
</dbReference>
<evidence type="ECO:0000256" key="3">
    <source>
        <dbReference type="SAM" id="MobiDB-lite"/>
    </source>
</evidence>
<evidence type="ECO:0000313" key="5">
    <source>
        <dbReference type="Proteomes" id="UP000799444"/>
    </source>
</evidence>
<name>A0A9P4R6V0_9PLEO</name>
<keyword evidence="1" id="KW-0560">Oxidoreductase</keyword>
<comment type="similarity">
    <text evidence="2">Belongs to the asaB hydroxylase/desaturase family.</text>
</comment>
<organism evidence="4 5">
    <name type="scientific">Polyplosphaeria fusca</name>
    <dbReference type="NCBI Taxonomy" id="682080"/>
    <lineage>
        <taxon>Eukaryota</taxon>
        <taxon>Fungi</taxon>
        <taxon>Dikarya</taxon>
        <taxon>Ascomycota</taxon>
        <taxon>Pezizomycotina</taxon>
        <taxon>Dothideomycetes</taxon>
        <taxon>Pleosporomycetidae</taxon>
        <taxon>Pleosporales</taxon>
        <taxon>Tetraplosphaeriaceae</taxon>
        <taxon>Polyplosphaeria</taxon>
    </lineage>
</organism>
<dbReference type="EMBL" id="ML996113">
    <property type="protein sequence ID" value="KAF2737842.1"/>
    <property type="molecule type" value="Genomic_DNA"/>
</dbReference>
<evidence type="ECO:0000256" key="1">
    <source>
        <dbReference type="ARBA" id="ARBA00023002"/>
    </source>
</evidence>
<dbReference type="Proteomes" id="UP000799444">
    <property type="component" value="Unassembled WGS sequence"/>
</dbReference>
<dbReference type="GO" id="GO:0016491">
    <property type="term" value="F:oxidoreductase activity"/>
    <property type="evidence" value="ECO:0007669"/>
    <property type="project" value="UniProtKB-KW"/>
</dbReference>
<feature type="region of interest" description="Disordered" evidence="3">
    <location>
        <begin position="1"/>
        <end position="26"/>
    </location>
</feature>
<keyword evidence="5" id="KW-1185">Reference proteome</keyword>
<evidence type="ECO:0000313" key="4">
    <source>
        <dbReference type="EMBL" id="KAF2737842.1"/>
    </source>
</evidence>
<dbReference type="AlphaFoldDB" id="A0A9P4R6V0"/>
<proteinExistence type="inferred from homology"/>
<evidence type="ECO:0000256" key="2">
    <source>
        <dbReference type="ARBA" id="ARBA00023604"/>
    </source>
</evidence>
<dbReference type="PANTHER" id="PTHR34598:SF3">
    <property type="entry name" value="OXIDOREDUCTASE AN1597"/>
    <property type="match status" value="1"/>
</dbReference>
<dbReference type="InterPro" id="IPR044053">
    <property type="entry name" value="AsaB-like"/>
</dbReference>
<gene>
    <name evidence="4" type="ORF">EJ04DRAFT_541705</name>
</gene>
<comment type="caution">
    <text evidence="4">The sequence shown here is derived from an EMBL/GenBank/DDBJ whole genome shotgun (WGS) entry which is preliminary data.</text>
</comment>
<dbReference type="OrthoDB" id="412788at2759"/>